<evidence type="ECO:0000313" key="3">
    <source>
        <dbReference type="Proteomes" id="UP000799770"/>
    </source>
</evidence>
<organism evidence="2 3">
    <name type="scientific">Lophiotrema nucula</name>
    <dbReference type="NCBI Taxonomy" id="690887"/>
    <lineage>
        <taxon>Eukaryota</taxon>
        <taxon>Fungi</taxon>
        <taxon>Dikarya</taxon>
        <taxon>Ascomycota</taxon>
        <taxon>Pezizomycotina</taxon>
        <taxon>Dothideomycetes</taxon>
        <taxon>Pleosporomycetidae</taxon>
        <taxon>Pleosporales</taxon>
        <taxon>Lophiotremataceae</taxon>
        <taxon>Lophiotrema</taxon>
    </lineage>
</organism>
<reference evidence="2" key="1">
    <citation type="journal article" date="2020" name="Stud. Mycol.">
        <title>101 Dothideomycetes genomes: a test case for predicting lifestyles and emergence of pathogens.</title>
        <authorList>
            <person name="Haridas S."/>
            <person name="Albert R."/>
            <person name="Binder M."/>
            <person name="Bloem J."/>
            <person name="Labutti K."/>
            <person name="Salamov A."/>
            <person name="Andreopoulos B."/>
            <person name="Baker S."/>
            <person name="Barry K."/>
            <person name="Bills G."/>
            <person name="Bluhm B."/>
            <person name="Cannon C."/>
            <person name="Castanera R."/>
            <person name="Culley D."/>
            <person name="Daum C."/>
            <person name="Ezra D."/>
            <person name="Gonzalez J."/>
            <person name="Henrissat B."/>
            <person name="Kuo A."/>
            <person name="Liang C."/>
            <person name="Lipzen A."/>
            <person name="Lutzoni F."/>
            <person name="Magnuson J."/>
            <person name="Mondo S."/>
            <person name="Nolan M."/>
            <person name="Ohm R."/>
            <person name="Pangilinan J."/>
            <person name="Park H.-J."/>
            <person name="Ramirez L."/>
            <person name="Alfaro M."/>
            <person name="Sun H."/>
            <person name="Tritt A."/>
            <person name="Yoshinaga Y."/>
            <person name="Zwiers L.-H."/>
            <person name="Turgeon B."/>
            <person name="Goodwin S."/>
            <person name="Spatafora J."/>
            <person name="Crous P."/>
            <person name="Grigoriev I."/>
        </authorList>
    </citation>
    <scope>NUCLEOTIDE SEQUENCE</scope>
    <source>
        <strain evidence="2">CBS 627.86</strain>
    </source>
</reference>
<proteinExistence type="predicted"/>
<keyword evidence="3" id="KW-1185">Reference proteome</keyword>
<accession>A0A6A5Z363</accession>
<name>A0A6A5Z363_9PLEO</name>
<dbReference type="EMBL" id="ML977327">
    <property type="protein sequence ID" value="KAF2113865.1"/>
    <property type="molecule type" value="Genomic_DNA"/>
</dbReference>
<gene>
    <name evidence="2" type="ORF">BDV96DRAFT_633309</name>
</gene>
<protein>
    <submittedName>
        <fullName evidence="2">Uncharacterized protein</fullName>
    </submittedName>
</protein>
<dbReference type="Proteomes" id="UP000799770">
    <property type="component" value="Unassembled WGS sequence"/>
</dbReference>
<feature type="compositionally biased region" description="Polar residues" evidence="1">
    <location>
        <begin position="7"/>
        <end position="24"/>
    </location>
</feature>
<feature type="region of interest" description="Disordered" evidence="1">
    <location>
        <begin position="1"/>
        <end position="24"/>
    </location>
</feature>
<evidence type="ECO:0000256" key="1">
    <source>
        <dbReference type="SAM" id="MobiDB-lite"/>
    </source>
</evidence>
<sequence length="226" mass="24706">MRLPASTHGSVRQLRASSVQTTHEGTQSAFRGWYLPGSSAPAPAAISFDASPAATKSHLRFLVSAVMVYAEVHTAKVTPDPSVAIILPTMEGVFKSAPNRFTENFPSTRASATIKGESQVGSILCLLATAIHFSSSTNDFPESIRKTAKYELARLQWYFEKYSKAGKVPVDYFYADVLNPLRKSSVFRDPNPKAVGKEQTYDYQEGIRQGLVLIPNAASTDINSRD</sequence>
<evidence type="ECO:0000313" key="2">
    <source>
        <dbReference type="EMBL" id="KAF2113865.1"/>
    </source>
</evidence>
<dbReference type="AlphaFoldDB" id="A0A6A5Z363"/>